<feature type="binding site" evidence="13">
    <location>
        <position position="218"/>
    </location>
    <ligand>
        <name>Mg(2+)</name>
        <dbReference type="ChEBI" id="CHEBI:18420"/>
    </ligand>
</feature>
<feature type="binding site" evidence="13">
    <location>
        <position position="216"/>
    </location>
    <ligand>
        <name>Mg(2+)</name>
        <dbReference type="ChEBI" id="CHEBI:18420"/>
    </ligand>
</feature>
<comment type="subunit">
    <text evidence="4">EntB, EntD, EntE, and EntF form a multienzyme complex called enterobactin synthase.</text>
</comment>
<proteinExistence type="inferred from homology"/>
<name>A0A0P9RW22_9PSED</name>
<dbReference type="GO" id="GO:0000287">
    <property type="term" value="F:magnesium ion binding"/>
    <property type="evidence" value="ECO:0007669"/>
    <property type="project" value="InterPro"/>
</dbReference>
<dbReference type="InterPro" id="IPR008278">
    <property type="entry name" value="4-PPantetheinyl_Trfase_dom"/>
</dbReference>
<evidence type="ECO:0000256" key="9">
    <source>
        <dbReference type="ARBA" id="ARBA00031996"/>
    </source>
</evidence>
<dbReference type="PANTHER" id="PTHR38096:SF1">
    <property type="entry name" value="ENTEROBACTIN SYNTHASE COMPONENT D"/>
    <property type="match status" value="1"/>
</dbReference>
<keyword evidence="7" id="KW-0259">Enterobactin biosynthesis</keyword>
<comment type="similarity">
    <text evidence="3">Belongs to the P-Pant transferase superfamily. EntD family.</text>
</comment>
<comment type="caution">
    <text evidence="17">The sequence shown here is derived from an EMBL/GenBank/DDBJ whole genome shotgun (WGS) entry which is preliminary data.</text>
</comment>
<dbReference type="EMBL" id="LJQM01000001">
    <property type="protein sequence ID" value="KPX50453.1"/>
    <property type="molecule type" value="Genomic_DNA"/>
</dbReference>
<evidence type="ECO:0000313" key="17">
    <source>
        <dbReference type="EMBL" id="KPX50453.1"/>
    </source>
</evidence>
<feature type="compositionally biased region" description="Basic residues" evidence="14">
    <location>
        <begin position="15"/>
        <end position="25"/>
    </location>
</feature>
<comment type="catalytic activity">
    <reaction evidence="10">
        <text>apo-[aryl-carrier protein] + CoA = holo-[aryl-carrier protein] + adenosine 3',5'-bisphosphate + H(+)</text>
        <dbReference type="Rhea" id="RHEA:48404"/>
        <dbReference type="Rhea" id="RHEA-COMP:15903"/>
        <dbReference type="Rhea" id="RHEA-COMP:17557"/>
        <dbReference type="ChEBI" id="CHEBI:15378"/>
        <dbReference type="ChEBI" id="CHEBI:29999"/>
        <dbReference type="ChEBI" id="CHEBI:57287"/>
        <dbReference type="ChEBI" id="CHEBI:58343"/>
        <dbReference type="ChEBI" id="CHEBI:64479"/>
    </reaction>
</comment>
<evidence type="ECO:0000256" key="11">
    <source>
        <dbReference type="ARBA" id="ARBA00049191"/>
    </source>
</evidence>
<dbReference type="Pfam" id="PF01648">
    <property type="entry name" value="ACPS"/>
    <property type="match status" value="1"/>
</dbReference>
<dbReference type="InterPro" id="IPR003542">
    <property type="entry name" value="Enbac_synth_compD-like"/>
</dbReference>
<dbReference type="GO" id="GO:0009239">
    <property type="term" value="P:enterobactin biosynthetic process"/>
    <property type="evidence" value="ECO:0007669"/>
    <property type="project" value="UniProtKB-UniPathway"/>
</dbReference>
<gene>
    <name evidence="17" type="ORF">ALO68_04924</name>
</gene>
<dbReference type="PANTHER" id="PTHR38096">
    <property type="entry name" value="ENTEROBACTIN SYNTHASE COMPONENT D"/>
    <property type="match status" value="1"/>
</dbReference>
<feature type="binding site" evidence="12">
    <location>
        <begin position="194"/>
        <end position="195"/>
    </location>
    <ligand>
        <name>CoA</name>
        <dbReference type="ChEBI" id="CHEBI:57287"/>
    </ligand>
</feature>
<dbReference type="FunFam" id="3.90.470.20:FF:000024">
    <property type="entry name" value="Siderophore biosynthesis protein"/>
    <property type="match status" value="1"/>
</dbReference>
<dbReference type="Pfam" id="PF17837">
    <property type="entry name" value="4PPT_N"/>
    <property type="match status" value="1"/>
</dbReference>
<comment type="function">
    <text evidence="1">Involved in the biosynthesis of the siderophore enterobactin (enterochelin), which is a macrocyclic trimeric lactone of N-(2,3-dihydroxybenzoyl)-serine. The serine trilactone serves as a scaffolding for the three catechol functionalities that provide hexadentate coordination for the tightly ligated iron(2+) atoms. Plays an essential role in the assembly of the enterobactin by catalyzing the transfer of the 4'-phosphopantetheine (Ppant) moiety from coenzyme A to the apo-domains of both EntB (ArCP domain) and EntF (PCP domain) to yield their holo-forms which make them competent for the activation of 2,3-dihydroxybenzoate (DHB) and L-serine, respectively.</text>
</comment>
<comment type="cofactor">
    <cofactor evidence="13">
        <name>Mg(2+)</name>
        <dbReference type="ChEBI" id="CHEBI:18420"/>
    </cofactor>
</comment>
<evidence type="ECO:0000256" key="4">
    <source>
        <dbReference type="ARBA" id="ARBA00011503"/>
    </source>
</evidence>
<keyword evidence="13" id="KW-0479">Metal-binding</keyword>
<evidence type="ECO:0000256" key="5">
    <source>
        <dbReference type="ARBA" id="ARBA00019087"/>
    </source>
</evidence>
<keyword evidence="6 17" id="KW-0808">Transferase</keyword>
<keyword evidence="13" id="KW-0460">Magnesium</keyword>
<feature type="binding site" evidence="12">
    <location>
        <position position="150"/>
    </location>
    <ligand>
        <name>CoA</name>
        <dbReference type="ChEBI" id="CHEBI:57287"/>
    </ligand>
</feature>
<feature type="region of interest" description="Disordered" evidence="14">
    <location>
        <begin position="15"/>
        <end position="59"/>
    </location>
</feature>
<accession>A0A0P9RW22</accession>
<feature type="compositionally biased region" description="Low complexity" evidence="14">
    <location>
        <begin position="33"/>
        <end position="49"/>
    </location>
</feature>
<comment type="pathway">
    <text evidence="2">Siderophore biosynthesis; enterobactin biosynthesis.</text>
</comment>
<dbReference type="PRINTS" id="PR01399">
    <property type="entry name" value="ENTSNTHTASED"/>
</dbReference>
<feature type="domain" description="4'-phosphopantetheinyl transferase N-terminal" evidence="16">
    <location>
        <begin position="142"/>
        <end position="205"/>
    </location>
</feature>
<evidence type="ECO:0000259" key="16">
    <source>
        <dbReference type="Pfam" id="PF17837"/>
    </source>
</evidence>
<feature type="binding site" evidence="12">
    <location>
        <position position="266"/>
    </location>
    <ligand>
        <name>CoA</name>
        <dbReference type="ChEBI" id="CHEBI:57287"/>
    </ligand>
</feature>
<evidence type="ECO:0000256" key="14">
    <source>
        <dbReference type="SAM" id="MobiDB-lite"/>
    </source>
</evidence>
<evidence type="ECO:0000256" key="8">
    <source>
        <dbReference type="ARBA" id="ARBA00029894"/>
    </source>
</evidence>
<evidence type="ECO:0000256" key="6">
    <source>
        <dbReference type="ARBA" id="ARBA00022679"/>
    </source>
</evidence>
<sequence length="329" mass="36121">MGMQVSTLCVVKRTQSVRKGMRRRASHDSQVYRSTRSSMGMQSRRSASSRGRRASGKTCDAKRRTIVEEGADVTSALPSNPFPRQNAAMTQLADLPACCPELVQHWPLPHALPGVVLVSGRFDPHKLVEGDFQRCAVQTPASIQRSVAKRQAEFLAGRLCARKALRQLDGRQHTPSLGEDRAPVWPTDVCGSITHSTGWAAAVVAHKPQWRGLGLDTENLLSHDRASRLAGEILTAAELADMAAGPQDQVALRVTLTFSIKEALFKALYPIVQKRFYFEDAQLLEWSADGSARLQLLIDLSREWHAGKKLDGQFSVLGDHLLSLVAVEG</sequence>
<dbReference type="PATRIC" id="fig|251654.3.peg.1827"/>
<dbReference type="Gene3D" id="3.90.470.20">
    <property type="entry name" value="4'-phosphopantetheinyl transferase domain"/>
    <property type="match status" value="1"/>
</dbReference>
<comment type="catalytic activity">
    <reaction evidence="11">
        <text>apo-[peptidyl-carrier protein] + CoA = holo-[peptidyl-carrier protein] + adenosine 3',5'-bisphosphate + H(+)</text>
        <dbReference type="Rhea" id="RHEA:46228"/>
        <dbReference type="Rhea" id="RHEA-COMP:11479"/>
        <dbReference type="Rhea" id="RHEA-COMP:11480"/>
        <dbReference type="ChEBI" id="CHEBI:15378"/>
        <dbReference type="ChEBI" id="CHEBI:29999"/>
        <dbReference type="ChEBI" id="CHEBI:57287"/>
        <dbReference type="ChEBI" id="CHEBI:58343"/>
        <dbReference type="ChEBI" id="CHEBI:64479"/>
    </reaction>
</comment>
<dbReference type="InterPro" id="IPR037143">
    <property type="entry name" value="4-PPantetheinyl_Trfase_dom_sf"/>
</dbReference>
<feature type="binding site" evidence="12">
    <location>
        <position position="158"/>
    </location>
    <ligand>
        <name>CoA</name>
        <dbReference type="ChEBI" id="CHEBI:57287"/>
    </ligand>
</feature>
<dbReference type="GO" id="GO:0009366">
    <property type="term" value="C:enterobactin synthetase complex"/>
    <property type="evidence" value="ECO:0007669"/>
    <property type="project" value="InterPro"/>
</dbReference>
<dbReference type="GO" id="GO:0008897">
    <property type="term" value="F:holo-[acyl-carrier-protein] synthase activity"/>
    <property type="evidence" value="ECO:0007669"/>
    <property type="project" value="InterPro"/>
</dbReference>
<evidence type="ECO:0000256" key="2">
    <source>
        <dbReference type="ARBA" id="ARBA00004993"/>
    </source>
</evidence>
<evidence type="ECO:0000313" key="18">
    <source>
        <dbReference type="Proteomes" id="UP000050557"/>
    </source>
</evidence>
<evidence type="ECO:0000256" key="10">
    <source>
        <dbReference type="ARBA" id="ARBA00049176"/>
    </source>
</evidence>
<feature type="binding site" evidence="12">
    <location>
        <position position="216"/>
    </location>
    <ligand>
        <name>CoA</name>
        <dbReference type="ChEBI" id="CHEBI:57287"/>
    </ligand>
</feature>
<evidence type="ECO:0000256" key="7">
    <source>
        <dbReference type="ARBA" id="ARBA00023191"/>
    </source>
</evidence>
<evidence type="ECO:0000256" key="3">
    <source>
        <dbReference type="ARBA" id="ARBA00008342"/>
    </source>
</evidence>
<evidence type="ECO:0000256" key="13">
    <source>
        <dbReference type="PIRSR" id="PIRSR603542-2"/>
    </source>
</evidence>
<protein>
    <recommendedName>
        <fullName evidence="5">Enterobactin synthase component D</fullName>
    </recommendedName>
    <alternativeName>
        <fullName evidence="8">4'-phosphopantetheinyl transferase EntD</fullName>
    </alternativeName>
    <alternativeName>
        <fullName evidence="9">Enterochelin synthase D</fullName>
    </alternativeName>
</protein>
<dbReference type="SUPFAM" id="SSF56214">
    <property type="entry name" value="4'-phosphopantetheinyl transferase"/>
    <property type="match status" value="1"/>
</dbReference>
<feature type="binding site" evidence="12">
    <location>
        <position position="262"/>
    </location>
    <ligand>
        <name>CoA</name>
        <dbReference type="ChEBI" id="CHEBI:57287"/>
    </ligand>
</feature>
<dbReference type="GO" id="GO:0005886">
    <property type="term" value="C:plasma membrane"/>
    <property type="evidence" value="ECO:0007669"/>
    <property type="project" value="TreeGrafter"/>
</dbReference>
<evidence type="ECO:0000256" key="1">
    <source>
        <dbReference type="ARBA" id="ARBA00003937"/>
    </source>
</evidence>
<evidence type="ECO:0000256" key="12">
    <source>
        <dbReference type="PIRSR" id="PIRSR603542-1"/>
    </source>
</evidence>
<feature type="domain" description="4'-phosphopantetheinyl transferase" evidence="15">
    <location>
        <begin position="212"/>
        <end position="318"/>
    </location>
</feature>
<evidence type="ECO:0000259" key="15">
    <source>
        <dbReference type="Pfam" id="PF01648"/>
    </source>
</evidence>
<dbReference type="AlphaFoldDB" id="A0A0P9RW22"/>
<organism evidence="17 18">
    <name type="scientific">Pseudomonas syringae pv. helianthi</name>
    <dbReference type="NCBI Taxonomy" id="251654"/>
    <lineage>
        <taxon>Bacteria</taxon>
        <taxon>Pseudomonadati</taxon>
        <taxon>Pseudomonadota</taxon>
        <taxon>Gammaproteobacteria</taxon>
        <taxon>Pseudomonadales</taxon>
        <taxon>Pseudomonadaceae</taxon>
        <taxon>Pseudomonas</taxon>
    </lineage>
</organism>
<dbReference type="Proteomes" id="UP000050557">
    <property type="component" value="Unassembled WGS sequence"/>
</dbReference>
<dbReference type="InterPro" id="IPR041354">
    <property type="entry name" value="4PPT_N"/>
</dbReference>
<dbReference type="UniPathway" id="UPA00017"/>
<reference evidence="17 18" key="1">
    <citation type="submission" date="2015-09" db="EMBL/GenBank/DDBJ databases">
        <title>Genome announcement of multiple Pseudomonas syringae strains.</title>
        <authorList>
            <person name="Thakur S."/>
            <person name="Wang P.W."/>
            <person name="Gong Y."/>
            <person name="Weir B.S."/>
            <person name="Guttman D.S."/>
        </authorList>
    </citation>
    <scope>NUCLEOTIDE SEQUENCE [LARGE SCALE GENOMIC DNA]</scope>
    <source>
        <strain evidence="17 18">ICMP4531</strain>
    </source>
</reference>